<feature type="region of interest" description="Disordered" evidence="2">
    <location>
        <begin position="232"/>
        <end position="278"/>
    </location>
</feature>
<feature type="compositionally biased region" description="Low complexity" evidence="2">
    <location>
        <begin position="475"/>
        <end position="488"/>
    </location>
</feature>
<feature type="compositionally biased region" description="Acidic residues" evidence="2">
    <location>
        <begin position="561"/>
        <end position="571"/>
    </location>
</feature>
<evidence type="ECO:0000256" key="2">
    <source>
        <dbReference type="SAM" id="MobiDB-lite"/>
    </source>
</evidence>
<dbReference type="InterPro" id="IPR019152">
    <property type="entry name" value="DUF2046"/>
</dbReference>
<dbReference type="AlphaFoldDB" id="A0A564YCV5"/>
<keyword evidence="4" id="KW-1185">Reference proteome</keyword>
<gene>
    <name evidence="3" type="ORF">WMSIL1_LOCUS5089</name>
</gene>
<keyword evidence="1" id="KW-0175">Coiled coil</keyword>
<dbReference type="PANTHER" id="PTHR15276:SF0">
    <property type="entry name" value="COILED-COIL DOMAIN-CONTAINING PROTEIN 6"/>
    <property type="match status" value="1"/>
</dbReference>
<organism evidence="3 4">
    <name type="scientific">Hymenolepis diminuta</name>
    <name type="common">Rat tapeworm</name>
    <dbReference type="NCBI Taxonomy" id="6216"/>
    <lineage>
        <taxon>Eukaryota</taxon>
        <taxon>Metazoa</taxon>
        <taxon>Spiralia</taxon>
        <taxon>Lophotrochozoa</taxon>
        <taxon>Platyhelminthes</taxon>
        <taxon>Cestoda</taxon>
        <taxon>Eucestoda</taxon>
        <taxon>Cyclophyllidea</taxon>
        <taxon>Hymenolepididae</taxon>
        <taxon>Hymenolepis</taxon>
    </lineage>
</organism>
<proteinExistence type="predicted"/>
<protein>
    <recommendedName>
        <fullName evidence="5">Coiled-coil domain-containing protein 6</fullName>
    </recommendedName>
</protein>
<reference evidence="3 4" key="1">
    <citation type="submission" date="2019-07" db="EMBL/GenBank/DDBJ databases">
        <authorList>
            <person name="Jastrzebski P J."/>
            <person name="Paukszto L."/>
            <person name="Jastrzebski P J."/>
        </authorList>
    </citation>
    <scope>NUCLEOTIDE SEQUENCE [LARGE SCALE GENOMIC DNA]</scope>
    <source>
        <strain evidence="3 4">WMS-il1</strain>
    </source>
</reference>
<dbReference type="PANTHER" id="PTHR15276">
    <property type="entry name" value="H4 D10S170 PROTEIN-RELATED"/>
    <property type="match status" value="1"/>
</dbReference>
<evidence type="ECO:0000313" key="4">
    <source>
        <dbReference type="Proteomes" id="UP000321570"/>
    </source>
</evidence>
<accession>A0A564YCV5</accession>
<name>A0A564YCV5_HYMDI</name>
<feature type="compositionally biased region" description="Polar residues" evidence="2">
    <location>
        <begin position="260"/>
        <end position="269"/>
    </location>
</feature>
<feature type="coiled-coil region" evidence="1">
    <location>
        <begin position="13"/>
        <end position="205"/>
    </location>
</feature>
<dbReference type="EMBL" id="CABIJS010000155">
    <property type="protein sequence ID" value="VUZ45026.1"/>
    <property type="molecule type" value="Genomic_DNA"/>
</dbReference>
<sequence length="584" mass="63984">MADSASESDASSIDGHTGRCEQLTRQVELLTQQNRMLKTEVDQLNLRVKSLVEKNEQLRRNSVSILAQAEREEEYISNTLQRQISELKKDKESLVVKFEEEEERLINELNRKLNQLQKDKDKLERTLAKEQEAQVNKLKHRIERLESESGFKQQILERLRREKVELENALEQEQEALVNRLWKKMKKLEEEKRILQDKLESASAPSSESPSVQNISAAISNKVPPCSNQYRHSAGGSLRGSLRITPLGTGDGLDGFESDQGVSGQSPRHSLSGGCSGARGSLTFSTSPRPPQSPMDLDDGIIPIGGLVRSDSSQSGSRSLRNSFYQPCSSTTAAELRSEGTAAGAEYVARLREEVIRLRRMVSANQSEQVLRSRQERMAIDENARLRKLLEAEVHRTRALTRALSDSESSLEIEDERCYNDARRYVDSATRVRTTSDGSPSGTPSLGPGHAYAAAVFRSSRGSIPGGGVCRECGQPVPVSSSSSRPQSYVMPGCTGAITPSPPQSSPSPSPSVGAFIKPPPRVRPPHSSSSLRNSNNPTLAGGCSSSVGVLEPSRTSANTTEDEGESTDDDERSKTPPASIMTE</sequence>
<feature type="region of interest" description="Disordered" evidence="2">
    <location>
        <begin position="475"/>
        <end position="584"/>
    </location>
</feature>
<feature type="compositionally biased region" description="Pro residues" evidence="2">
    <location>
        <begin position="500"/>
        <end position="510"/>
    </location>
</feature>
<feature type="compositionally biased region" description="Polar residues" evidence="2">
    <location>
        <begin position="534"/>
        <end position="559"/>
    </location>
</feature>
<evidence type="ECO:0000313" key="3">
    <source>
        <dbReference type="EMBL" id="VUZ45026.1"/>
    </source>
</evidence>
<dbReference type="Proteomes" id="UP000321570">
    <property type="component" value="Unassembled WGS sequence"/>
</dbReference>
<evidence type="ECO:0008006" key="5">
    <source>
        <dbReference type="Google" id="ProtNLM"/>
    </source>
</evidence>
<dbReference type="Pfam" id="PF09755">
    <property type="entry name" value="DUF2046"/>
    <property type="match status" value="2"/>
</dbReference>
<evidence type="ECO:0000256" key="1">
    <source>
        <dbReference type="SAM" id="Coils"/>
    </source>
</evidence>